<dbReference type="InterPro" id="IPR025941">
    <property type="entry name" value="Vps8_central_dom"/>
</dbReference>
<feature type="compositionally biased region" description="Basic and acidic residues" evidence="2">
    <location>
        <begin position="439"/>
        <end position="449"/>
    </location>
</feature>
<reference evidence="5 6" key="1">
    <citation type="submission" date="2013-12" db="EMBL/GenBank/DDBJ databases">
        <authorList>
            <person name="Cubeta M."/>
            <person name="Pakala S."/>
            <person name="Fedorova N."/>
            <person name="Thomas E."/>
            <person name="Dean R."/>
            <person name="Jabaji S."/>
            <person name="Neate S."/>
            <person name="Toda T."/>
            <person name="Tavantzis S."/>
            <person name="Vilgalys R."/>
            <person name="Bharathan N."/>
            <person name="Pakala S."/>
            <person name="Losada L.S."/>
            <person name="Zafar N."/>
            <person name="Nierman W."/>
        </authorList>
    </citation>
    <scope>NUCLEOTIDE SEQUENCE [LARGE SCALE GENOMIC DNA]</scope>
    <source>
        <strain evidence="5 6">123E</strain>
    </source>
</reference>
<evidence type="ECO:0000256" key="2">
    <source>
        <dbReference type="SAM" id="MobiDB-lite"/>
    </source>
</evidence>
<dbReference type="Gene3D" id="2.130.10.10">
    <property type="entry name" value="YVTN repeat-like/Quinoprotein amine dehydrogenase"/>
    <property type="match status" value="1"/>
</dbReference>
<name>A0A074SAC5_9AGAM</name>
<feature type="domain" description="VPS8-like TPR-like repeats" evidence="4">
    <location>
        <begin position="1362"/>
        <end position="1484"/>
    </location>
</feature>
<feature type="compositionally biased region" description="Acidic residues" evidence="2">
    <location>
        <begin position="123"/>
        <end position="133"/>
    </location>
</feature>
<comment type="similarity">
    <text evidence="1">Belongs to the VPS8 family.</text>
</comment>
<feature type="compositionally biased region" description="Basic and acidic residues" evidence="2">
    <location>
        <begin position="73"/>
        <end position="83"/>
    </location>
</feature>
<dbReference type="GO" id="GO:0005770">
    <property type="term" value="C:late endosome"/>
    <property type="evidence" value="ECO:0007669"/>
    <property type="project" value="TreeGrafter"/>
</dbReference>
<keyword evidence="6" id="KW-1185">Reference proteome</keyword>
<sequence length="1547" mass="172612">MAPLSIVLHQARSSVERRVLLGACAIEPKQVPMSSPPRSPPADAQETARELLNTRESISDEDEPNDGQNNTSDSRDYTTRMDEILGDDDERAKSDEEPFDYSGVDAPTEAPRDYDSQLRDILGPDDESEDREVEVELRQFDDSDEFESQTLEQNNSDSYPTPDPKPISSPVSPQRVISPEPQDPLKRPAFLHPHVSRLRSFVPQDRHSSASHASFTSQGGLPVPSAAASHFSAISRSSSRSRLSDHSIKPTRDAFRWTTLQTASSLTHSASLYGRATVLAANGLICLGTSSSRALIFDFRQQLKHVIMPPNMSTMHTGAVTAIALSTDHTYVAVGHARGHIFLYDLSSPQNPARTVEPVSLKAVLAGRKEGHLIDTPVTHVSFVGARHTAIVSADASGLAFYHSLGKVLFVEASDIVRILGRYPTLGETPIGPATEAPLRPDVKGKGKATDNANHTRPSLSVIIRVASLPLGTIQHPTDAYQIQALITPSKLIVVGFKPAPKTWFRRHNPNQESRSEPLLAWFPAYGPSDDTSKQGNYGREKSGSTTAPVLVYTWGNILHFLGVKEDRITQRIRDEKKGKIDKLEVGTLTFDELNTIYLGEHEQVRALQWLNVQQLLVVVRPAAFLVYDVPSGTRVESVELNHSWLHPVMFTPQMPASVSHNVKVYKGKTFILGNDELRVGTLLSWADHILNCVKLGDFIGSIDLAREYYTSTAPGSTYGLPLDPRPVVGAKLHELMASSAQFAFSEQRMREGSGANSDPMLYPRLVEACAKACVAMGDMSFFYDNLWEDYSEHGIGAIFLDTLIPLVLDNTVPSNIPPVVSQRLVAHCDERDEYKQAEKLIWHIDPECLDVNHAIGLCKRHALYDALIYVYNAGLRDYVSPIVEFLSLIRDIQKRRREDSGSEALETYLEDAVPNAYKVYDYLNNILTGLLYPSKRRMEEGADQAKSSVYSFLCFGRSSTWAGKLVLTAEEDGGVEPPYPYLRQLLRFDAEALLNSLDIAFEDSYLNGPDEAVSRQVIINILLDVLASPSVSSSSTLSASATNFIRIFIARNVPKYPQFIRISPSVLHRILVALASDSDSDTREDRQLAAEFLLSVYNPTGESELRELFKRAGFFRILRSMYRTEKQWVMLAEAYLQDPGVGAHELFTNLEEILERTRTQQDQFDEIVTLIQNYLHPLVQLGLTQTAYLLDKFAPTLHVNATELLKAEHLRFKYLRALVQPHLAWEMDDDDQEMMHIARAPSQHLDASLQREYLSLMCQEEPETVLPLLESDSGASFDVEQIIDVCSQRKMFNVIVWAINRDRGAESAIKQLEEFQQNQTAEIIQWISAADETSEEGDYPVEPMARLNALSITGVRLCEQAKQEDLWFQLLRAQIRTVQSVVSIGSVGLERAQLPINELRTTIQTTFSALTAQSSSEQLSFPRLFRRLLDSSQEELMPTKNTYNEFRLILTGMLEAYRAEGDVLGITKRLVEQDLFEVMNEHVLARRRGWRSVVPVCAGCNSELSIKQETGNGSTGSEENVANRSQLMLMASGVMYHQACVPVSVA</sequence>
<dbReference type="HOGENOM" id="CLU_000917_3_1_1"/>
<dbReference type="InterPro" id="IPR015943">
    <property type="entry name" value="WD40/YVTN_repeat-like_dom_sf"/>
</dbReference>
<feature type="region of interest" description="Disordered" evidence="2">
    <location>
        <begin position="431"/>
        <end position="454"/>
    </location>
</feature>
<dbReference type="GO" id="GO:0034058">
    <property type="term" value="P:endosomal vesicle fusion"/>
    <property type="evidence" value="ECO:0007669"/>
    <property type="project" value="TreeGrafter"/>
</dbReference>
<dbReference type="InterPro" id="IPR045111">
    <property type="entry name" value="Vps41/Vps8"/>
</dbReference>
<dbReference type="OrthoDB" id="289913at2759"/>
<feature type="region of interest" description="Disordered" evidence="2">
    <location>
        <begin position="27"/>
        <end position="188"/>
    </location>
</feature>
<dbReference type="EMBL" id="AZST01000024">
    <property type="protein sequence ID" value="KEP54565.1"/>
    <property type="molecule type" value="Genomic_DNA"/>
</dbReference>
<comment type="caution">
    <text evidence="5">The sequence shown here is derived from an EMBL/GenBank/DDBJ whole genome shotgun (WGS) entry which is preliminary data.</text>
</comment>
<proteinExistence type="inferred from homology"/>
<dbReference type="Pfam" id="PF23410">
    <property type="entry name" value="Beta-prop_VPS8"/>
    <property type="match status" value="1"/>
</dbReference>
<dbReference type="SUPFAM" id="SSF50978">
    <property type="entry name" value="WD40 repeat-like"/>
    <property type="match status" value="1"/>
</dbReference>
<dbReference type="InterPro" id="IPR036322">
    <property type="entry name" value="WD40_repeat_dom_sf"/>
</dbReference>
<protein>
    <submittedName>
        <fullName evidence="5">Vacuolar protein sorting-associated-like protein</fullName>
    </submittedName>
</protein>
<evidence type="ECO:0000259" key="3">
    <source>
        <dbReference type="Pfam" id="PF12816"/>
    </source>
</evidence>
<dbReference type="PANTHER" id="PTHR12616:SF8">
    <property type="entry name" value="VACUOLAR PROTEIN SORTING-ASSOCIATED PROTEIN 8 HOMOLOG"/>
    <property type="match status" value="1"/>
</dbReference>
<evidence type="ECO:0000256" key="1">
    <source>
        <dbReference type="ARBA" id="ARBA00009422"/>
    </source>
</evidence>
<dbReference type="GO" id="GO:0006623">
    <property type="term" value="P:protein targeting to vacuole"/>
    <property type="evidence" value="ECO:0007669"/>
    <property type="project" value="InterPro"/>
</dbReference>
<evidence type="ECO:0000313" key="5">
    <source>
        <dbReference type="EMBL" id="KEP54565.1"/>
    </source>
</evidence>
<organism evidence="5 6">
    <name type="scientific">Rhizoctonia solani 123E</name>
    <dbReference type="NCBI Taxonomy" id="1423351"/>
    <lineage>
        <taxon>Eukaryota</taxon>
        <taxon>Fungi</taxon>
        <taxon>Dikarya</taxon>
        <taxon>Basidiomycota</taxon>
        <taxon>Agaricomycotina</taxon>
        <taxon>Agaricomycetes</taxon>
        <taxon>Cantharellales</taxon>
        <taxon>Ceratobasidiaceae</taxon>
        <taxon>Rhizoctonia</taxon>
    </lineage>
</organism>
<feature type="compositionally biased region" description="Polar residues" evidence="2">
    <location>
        <begin position="148"/>
        <end position="159"/>
    </location>
</feature>
<dbReference type="PANTHER" id="PTHR12616">
    <property type="entry name" value="VACUOLAR PROTEIN SORTING VPS41"/>
    <property type="match status" value="1"/>
</dbReference>
<dbReference type="STRING" id="1423351.A0A074SAC5"/>
<evidence type="ECO:0000313" key="6">
    <source>
        <dbReference type="Proteomes" id="UP000027456"/>
    </source>
</evidence>
<evidence type="ECO:0000259" key="4">
    <source>
        <dbReference type="Pfam" id="PF25066"/>
    </source>
</evidence>
<accession>A0A074SAC5</accession>
<dbReference type="Proteomes" id="UP000027456">
    <property type="component" value="Unassembled WGS sequence"/>
</dbReference>
<dbReference type="Pfam" id="PF25066">
    <property type="entry name" value="TPR_VPS8_2"/>
    <property type="match status" value="1"/>
</dbReference>
<feature type="domain" description="Vacuolar protein sorting-associated protein 8 central" evidence="3">
    <location>
        <begin position="799"/>
        <end position="1002"/>
    </location>
</feature>
<gene>
    <name evidence="5" type="ORF">V565_015770</name>
</gene>
<dbReference type="GO" id="GO:0030897">
    <property type="term" value="C:HOPS complex"/>
    <property type="evidence" value="ECO:0007669"/>
    <property type="project" value="TreeGrafter"/>
</dbReference>
<dbReference type="Pfam" id="PF12816">
    <property type="entry name" value="TPR_Vps8"/>
    <property type="match status" value="1"/>
</dbReference>
<dbReference type="InterPro" id="IPR059070">
    <property type="entry name" value="TPR_VPS8_2"/>
</dbReference>